<evidence type="ECO:0000313" key="8">
    <source>
        <dbReference type="EMBL" id="CCI49935.1"/>
    </source>
</evidence>
<proteinExistence type="predicted"/>
<dbReference type="InParanoid" id="A0A024GTB8"/>
<evidence type="ECO:0000256" key="3">
    <source>
        <dbReference type="ARBA" id="ARBA00022729"/>
    </source>
</evidence>
<dbReference type="AlphaFoldDB" id="A0A024GTB8"/>
<feature type="domain" description="Lipase-like C-terminal" evidence="7">
    <location>
        <begin position="35"/>
        <end position="297"/>
    </location>
</feature>
<dbReference type="PANTHER" id="PTHR34043">
    <property type="entry name" value="ALPHA/BETA-HYDROLASES SUPERFAMILY PROTEIN"/>
    <property type="match status" value="1"/>
</dbReference>
<dbReference type="Proteomes" id="UP000053237">
    <property type="component" value="Unassembled WGS sequence"/>
</dbReference>
<accession>A0A024GTB8</accession>
<dbReference type="SUPFAM" id="SSF53474">
    <property type="entry name" value="alpha/beta-Hydrolases"/>
    <property type="match status" value="1"/>
</dbReference>
<keyword evidence="4" id="KW-0378">Hydrolase</keyword>
<feature type="chain" id="PRO_5001529750" description="Lipase-like C-terminal domain-containing protein" evidence="6">
    <location>
        <begin position="21"/>
        <end position="469"/>
    </location>
</feature>
<evidence type="ECO:0000256" key="5">
    <source>
        <dbReference type="ARBA" id="ARBA00023098"/>
    </source>
</evidence>
<comment type="subcellular location">
    <subcellularLocation>
        <location evidence="1">Secreted</location>
    </subcellularLocation>
</comment>
<dbReference type="InterPro" id="IPR056304">
    <property type="entry name" value="Lip-like_C"/>
</dbReference>
<evidence type="ECO:0000256" key="6">
    <source>
        <dbReference type="SAM" id="SignalP"/>
    </source>
</evidence>
<feature type="signal peptide" evidence="6">
    <location>
        <begin position="1"/>
        <end position="20"/>
    </location>
</feature>
<comment type="caution">
    <text evidence="8">The sequence shown here is derived from an EMBL/GenBank/DDBJ whole genome shotgun (WGS) entry which is preliminary data.</text>
</comment>
<dbReference type="EMBL" id="CAIX01000366">
    <property type="protein sequence ID" value="CCI49935.1"/>
    <property type="molecule type" value="Genomic_DNA"/>
</dbReference>
<gene>
    <name evidence="8" type="ORF">BN9_114210</name>
</gene>
<evidence type="ECO:0000256" key="1">
    <source>
        <dbReference type="ARBA" id="ARBA00004613"/>
    </source>
</evidence>
<evidence type="ECO:0000256" key="2">
    <source>
        <dbReference type="ARBA" id="ARBA00022525"/>
    </source>
</evidence>
<keyword evidence="2" id="KW-0964">Secreted</keyword>
<evidence type="ECO:0000256" key="4">
    <source>
        <dbReference type="ARBA" id="ARBA00022801"/>
    </source>
</evidence>
<dbReference type="GO" id="GO:0016787">
    <property type="term" value="F:hydrolase activity"/>
    <property type="evidence" value="ECO:0007669"/>
    <property type="project" value="UniProtKB-KW"/>
</dbReference>
<dbReference type="InterPro" id="IPR029058">
    <property type="entry name" value="AB_hydrolase_fold"/>
</dbReference>
<protein>
    <recommendedName>
        <fullName evidence="7">Lipase-like C-terminal domain-containing protein</fullName>
    </recommendedName>
</protein>
<dbReference type="Gene3D" id="3.40.50.1820">
    <property type="entry name" value="alpha/beta hydrolase"/>
    <property type="match status" value="1"/>
</dbReference>
<dbReference type="GO" id="GO:0005576">
    <property type="term" value="C:extracellular region"/>
    <property type="evidence" value="ECO:0007669"/>
    <property type="project" value="UniProtKB-SubCell"/>
</dbReference>
<sequence length="469" mass="53168">MSLLISFVWVVLCSHKFVSGSKSIAHHQYNEIPAYPIVLVHGLIGWEREVFPDYLYWGKEHGDYAQMLAKAGHEVYVANIGPFSSNWDRACELYAAVKGGQVDYGQGHANKYMHNQLGRKYEGLYPKWGEKDAFGSIYKVHFIGHSMGGSTVRMLSHLLAYGAVLSGDEVKSMVDNTHPFYDGGRDWIESITFLESPLHGTLMASTAYPYQSAVVALLRAAVSVVGTVIRSNASFDAHLDQWKVDSLDTFKLAVDRWIRPGNSEQDTALYSLSTKGAAEENIWIRESPNIFYFVYTTGHGFEVEGTWPKLKCQCRYERVIQQGYIIQALNSQQSNSNSYSESKIEPNWGCSNDAAVETASMTGNREFISLRRPLDLRRGKWHRFAHFPFLYHSHMTGKSPDIDFIDLLKAHASVLEYISKSATREHILEGETKELLFINLKKAIEKVEQNSKKFACKFLPQLSHLREKD</sequence>
<dbReference type="Pfam" id="PF24708">
    <property type="entry name" value="Lip_C"/>
    <property type="match status" value="1"/>
</dbReference>
<dbReference type="GO" id="GO:0006629">
    <property type="term" value="P:lipid metabolic process"/>
    <property type="evidence" value="ECO:0007669"/>
    <property type="project" value="UniProtKB-KW"/>
</dbReference>
<keyword evidence="3 6" id="KW-0732">Signal</keyword>
<evidence type="ECO:0000259" key="7">
    <source>
        <dbReference type="Pfam" id="PF24708"/>
    </source>
</evidence>
<reference evidence="8 9" key="1">
    <citation type="submission" date="2012-05" db="EMBL/GenBank/DDBJ databases">
        <title>Recombination and specialization in a pathogen metapopulation.</title>
        <authorList>
            <person name="Gardiner A."/>
            <person name="Kemen E."/>
            <person name="Schultz-Larsen T."/>
            <person name="MacLean D."/>
            <person name="Van Oosterhout C."/>
            <person name="Jones J.D.G."/>
        </authorList>
    </citation>
    <scope>NUCLEOTIDE SEQUENCE [LARGE SCALE GENOMIC DNA]</scope>
    <source>
        <strain evidence="8 9">Ac Nc2</strain>
    </source>
</reference>
<dbReference type="OrthoDB" id="206848at2759"/>
<keyword evidence="9" id="KW-1185">Reference proteome</keyword>
<dbReference type="PANTHER" id="PTHR34043:SF3">
    <property type="entry name" value="ALPHA_BETA-HYDROLASES SUPERFAMILY PROTEIN"/>
    <property type="match status" value="1"/>
</dbReference>
<keyword evidence="5" id="KW-0443">Lipid metabolism</keyword>
<organism evidence="8 9">
    <name type="scientific">Albugo candida</name>
    <dbReference type="NCBI Taxonomy" id="65357"/>
    <lineage>
        <taxon>Eukaryota</taxon>
        <taxon>Sar</taxon>
        <taxon>Stramenopiles</taxon>
        <taxon>Oomycota</taxon>
        <taxon>Peronosporomycetes</taxon>
        <taxon>Albuginales</taxon>
        <taxon>Albuginaceae</taxon>
        <taxon>Albugo</taxon>
    </lineage>
</organism>
<evidence type="ECO:0000313" key="9">
    <source>
        <dbReference type="Proteomes" id="UP000053237"/>
    </source>
</evidence>
<name>A0A024GTB8_9STRA</name>